<evidence type="ECO:0000259" key="2">
    <source>
        <dbReference type="SMART" id="SM01272"/>
    </source>
</evidence>
<dbReference type="SMART" id="SM01272">
    <property type="entry name" value="LsmAD"/>
    <property type="match status" value="1"/>
</dbReference>
<evidence type="ECO:0000313" key="3">
    <source>
        <dbReference type="EMBL" id="EPY28882.1"/>
    </source>
</evidence>
<dbReference type="PANTHER" id="PTHR12854:SF7">
    <property type="entry name" value="ATAXIN-2 HOMOLOG"/>
    <property type="match status" value="1"/>
</dbReference>
<feature type="region of interest" description="Disordered" evidence="1">
    <location>
        <begin position="286"/>
        <end position="441"/>
    </location>
</feature>
<feature type="compositionally biased region" description="Polar residues" evidence="1">
    <location>
        <begin position="397"/>
        <end position="408"/>
    </location>
</feature>
<evidence type="ECO:0000256" key="1">
    <source>
        <dbReference type="SAM" id="MobiDB-lite"/>
    </source>
</evidence>
<dbReference type="EMBL" id="ATMH01004834">
    <property type="protein sequence ID" value="EPY28882.1"/>
    <property type="molecule type" value="Genomic_DNA"/>
</dbReference>
<dbReference type="InterPro" id="IPR045117">
    <property type="entry name" value="ATXN2-like"/>
</dbReference>
<dbReference type="GO" id="GO:0034063">
    <property type="term" value="P:stress granule assembly"/>
    <property type="evidence" value="ECO:0007669"/>
    <property type="project" value="TreeGrafter"/>
</dbReference>
<feature type="domain" description="LsmAD" evidence="2">
    <location>
        <begin position="146"/>
        <end position="215"/>
    </location>
</feature>
<dbReference type="InterPro" id="IPR025852">
    <property type="entry name" value="SM_dom_ATX"/>
</dbReference>
<accession>S9UDI1</accession>
<proteinExistence type="predicted"/>
<name>S9UDI1_9TRYP</name>
<keyword evidence="4" id="KW-1185">Reference proteome</keyword>
<dbReference type="Pfam" id="PF14438">
    <property type="entry name" value="SM-ATX"/>
    <property type="match status" value="1"/>
</dbReference>
<dbReference type="PANTHER" id="PTHR12854">
    <property type="entry name" value="ATAXIN 2-RELATED"/>
    <property type="match status" value="1"/>
</dbReference>
<comment type="caution">
    <text evidence="3">The sequence shown here is derived from an EMBL/GenBank/DDBJ whole genome shotgun (WGS) entry which is preliminary data.</text>
</comment>
<dbReference type="OrthoDB" id="2275718at2759"/>
<sequence>MAEVDHSSNEDRLEYLYLNLVGQLVRVHTVDGTITEGIFVSRMDAEDAEKGHGVYISQTRYLASGRHRPLDPSQIFKGTKLFLYADIVMVEATHIRLRTEAPGGGHTHTYREHDLKQMDWAEEGTAELLEGGEKHEWDQFKANERFGVRSTYNEDIYTTKLDRNAISKEEAEFAENIARQIEAAPVQNFQHALERGETMPDDIDEGTLFSDVARTKKPQAPRAKADKAAAKRRGVEENPPLPIEGHQKDFNPAAAPFVPPNGVINDFLRTIAEAIENNVACYQAPSAWPGEEPQRDDAYAQSPPPSHQHYAQPAMYPHGASSQPPQQQQQQPLPPPPQQRPFQMMAPQQGSHPYQQQNMYGGEPPASMMQAPPSQPPNPGMAPQQAGPHRAPPKKGTQVQQPVSSQGFPPSAGPVPAVDTSEKQQPQKKISRGRGPIKGNK</sequence>
<feature type="compositionally biased region" description="Polar residues" evidence="1">
    <location>
        <begin position="350"/>
        <end position="359"/>
    </location>
</feature>
<dbReference type="InterPro" id="IPR009604">
    <property type="entry name" value="LsmAD_domain"/>
</dbReference>
<gene>
    <name evidence="3" type="ORF">STCU_04834</name>
</gene>
<evidence type="ECO:0000313" key="4">
    <source>
        <dbReference type="Proteomes" id="UP000015354"/>
    </source>
</evidence>
<dbReference type="Pfam" id="PF06741">
    <property type="entry name" value="LsmAD"/>
    <property type="match status" value="1"/>
</dbReference>
<protein>
    <recommendedName>
        <fullName evidence="2">LsmAD domain-containing protein</fullName>
    </recommendedName>
</protein>
<feature type="compositionally biased region" description="Basic and acidic residues" evidence="1">
    <location>
        <begin position="223"/>
        <end position="236"/>
    </location>
</feature>
<dbReference type="GO" id="GO:0010494">
    <property type="term" value="C:cytoplasmic stress granule"/>
    <property type="evidence" value="ECO:0007669"/>
    <property type="project" value="TreeGrafter"/>
</dbReference>
<feature type="region of interest" description="Disordered" evidence="1">
    <location>
        <begin position="211"/>
        <end position="254"/>
    </location>
</feature>
<feature type="compositionally biased region" description="Low complexity" evidence="1">
    <location>
        <begin position="340"/>
        <end position="349"/>
    </location>
</feature>
<reference evidence="3 4" key="1">
    <citation type="journal article" date="2013" name="PLoS ONE">
        <title>Predicting the Proteins of Angomonas deanei, Strigomonas culicis and Their Respective Endosymbionts Reveals New Aspects of the Trypanosomatidae Family.</title>
        <authorList>
            <person name="Motta M.C."/>
            <person name="Martins A.C."/>
            <person name="de Souza S.S."/>
            <person name="Catta-Preta C.M."/>
            <person name="Silva R."/>
            <person name="Klein C.C."/>
            <person name="de Almeida L.G."/>
            <person name="de Lima Cunha O."/>
            <person name="Ciapina L.P."/>
            <person name="Brocchi M."/>
            <person name="Colabardini A.C."/>
            <person name="de Araujo Lima B."/>
            <person name="Machado C.R."/>
            <person name="de Almeida Soares C.M."/>
            <person name="Probst C.M."/>
            <person name="de Menezes C.B."/>
            <person name="Thompson C.E."/>
            <person name="Bartholomeu D.C."/>
            <person name="Gradia D.F."/>
            <person name="Pavoni D.P."/>
            <person name="Grisard E.C."/>
            <person name="Fantinatti-Garboggini F."/>
            <person name="Marchini F.K."/>
            <person name="Rodrigues-Luiz G.F."/>
            <person name="Wagner G."/>
            <person name="Goldman G.H."/>
            <person name="Fietto J.L."/>
            <person name="Elias M.C."/>
            <person name="Goldman M.H."/>
            <person name="Sagot M.F."/>
            <person name="Pereira M."/>
            <person name="Stoco P.H."/>
            <person name="de Mendonca-Neto R.P."/>
            <person name="Teixeira S.M."/>
            <person name="Maciel T.E."/>
            <person name="de Oliveira Mendes T.A."/>
            <person name="Urmenyi T.P."/>
            <person name="de Souza W."/>
            <person name="Schenkman S."/>
            <person name="de Vasconcelos A.T."/>
        </authorList>
    </citation>
    <scope>NUCLEOTIDE SEQUENCE [LARGE SCALE GENOMIC DNA]</scope>
</reference>
<dbReference type="Proteomes" id="UP000015354">
    <property type="component" value="Unassembled WGS sequence"/>
</dbReference>
<organism evidence="3 4">
    <name type="scientific">Strigomonas culicis</name>
    <dbReference type="NCBI Taxonomy" id="28005"/>
    <lineage>
        <taxon>Eukaryota</taxon>
        <taxon>Discoba</taxon>
        <taxon>Euglenozoa</taxon>
        <taxon>Kinetoplastea</taxon>
        <taxon>Metakinetoplastina</taxon>
        <taxon>Trypanosomatida</taxon>
        <taxon>Trypanosomatidae</taxon>
        <taxon>Strigomonadinae</taxon>
        <taxon>Strigomonas</taxon>
    </lineage>
</organism>
<dbReference type="GO" id="GO:0003729">
    <property type="term" value="F:mRNA binding"/>
    <property type="evidence" value="ECO:0007669"/>
    <property type="project" value="TreeGrafter"/>
</dbReference>
<dbReference type="AlphaFoldDB" id="S9UDI1"/>